<comment type="caution">
    <text evidence="2">The sequence shown here is derived from an EMBL/GenBank/DDBJ whole genome shotgun (WGS) entry which is preliminary data.</text>
</comment>
<dbReference type="AlphaFoldDB" id="A0A8X6Q8A9"/>
<organism evidence="2 3">
    <name type="scientific">Nephila pilipes</name>
    <name type="common">Giant wood spider</name>
    <name type="synonym">Nephila maculata</name>
    <dbReference type="NCBI Taxonomy" id="299642"/>
    <lineage>
        <taxon>Eukaryota</taxon>
        <taxon>Metazoa</taxon>
        <taxon>Ecdysozoa</taxon>
        <taxon>Arthropoda</taxon>
        <taxon>Chelicerata</taxon>
        <taxon>Arachnida</taxon>
        <taxon>Araneae</taxon>
        <taxon>Araneomorphae</taxon>
        <taxon>Entelegynae</taxon>
        <taxon>Araneoidea</taxon>
        <taxon>Nephilidae</taxon>
        <taxon>Nephila</taxon>
    </lineage>
</organism>
<dbReference type="Pfam" id="PF17906">
    <property type="entry name" value="HTH_48"/>
    <property type="match status" value="1"/>
</dbReference>
<protein>
    <submittedName>
        <fullName evidence="2">Histone-lysine N-methyltransferase SETMAR</fullName>
    </submittedName>
</protein>
<dbReference type="OrthoDB" id="10032414at2759"/>
<keyword evidence="3" id="KW-1185">Reference proteome</keyword>
<dbReference type="InterPro" id="IPR041426">
    <property type="entry name" value="Mos1_HTH"/>
</dbReference>
<sequence>MSYRLLNMEVKKEKIWYILQCFFDKGENARQAAETVNGVYSPNIVTANYEKFWFRGFRSGIFHVKDALRTGRSVVENVDKIHTIHRP</sequence>
<accession>A0A8X6Q8A9</accession>
<dbReference type="EMBL" id="BMAW01029469">
    <property type="protein sequence ID" value="GFU12070.1"/>
    <property type="molecule type" value="Genomic_DNA"/>
</dbReference>
<evidence type="ECO:0000313" key="3">
    <source>
        <dbReference type="Proteomes" id="UP000887013"/>
    </source>
</evidence>
<name>A0A8X6Q8A9_NEPPI</name>
<evidence type="ECO:0000259" key="1">
    <source>
        <dbReference type="Pfam" id="PF17906"/>
    </source>
</evidence>
<gene>
    <name evidence="2" type="primary">EAI_03338</name>
    <name evidence="2" type="ORF">NPIL_106081</name>
</gene>
<proteinExistence type="predicted"/>
<reference evidence="2" key="1">
    <citation type="submission" date="2020-08" db="EMBL/GenBank/DDBJ databases">
        <title>Multicomponent nature underlies the extraordinary mechanical properties of spider dragline silk.</title>
        <authorList>
            <person name="Kono N."/>
            <person name="Nakamura H."/>
            <person name="Mori M."/>
            <person name="Yoshida Y."/>
            <person name="Ohtoshi R."/>
            <person name="Malay A.D."/>
            <person name="Moran D.A.P."/>
            <person name="Tomita M."/>
            <person name="Numata K."/>
            <person name="Arakawa K."/>
        </authorList>
    </citation>
    <scope>NUCLEOTIDE SEQUENCE</scope>
</reference>
<evidence type="ECO:0000313" key="2">
    <source>
        <dbReference type="EMBL" id="GFU12070.1"/>
    </source>
</evidence>
<feature type="domain" description="Mos1 transposase HTH" evidence="1">
    <location>
        <begin position="12"/>
        <end position="60"/>
    </location>
</feature>
<dbReference type="Proteomes" id="UP000887013">
    <property type="component" value="Unassembled WGS sequence"/>
</dbReference>